<proteinExistence type="predicted"/>
<name>A0ABU9E4T6_9BACT</name>
<dbReference type="RefSeq" id="WP_405278211.1">
    <property type="nucleotide sequence ID" value="NZ_CP144380.1"/>
</dbReference>
<evidence type="ECO:0000313" key="1">
    <source>
        <dbReference type="EMBL" id="MEK9499756.1"/>
    </source>
</evidence>
<accession>A0ABU9E4T6</accession>
<reference evidence="1 2" key="1">
    <citation type="submission" date="2024-02" db="EMBL/GenBank/DDBJ databases">
        <title>A novel Gemmatimonadota bacterium.</title>
        <authorList>
            <person name="Du Z.-J."/>
            <person name="Ye Y.-Q."/>
        </authorList>
    </citation>
    <scope>NUCLEOTIDE SEQUENCE [LARGE SCALE GENOMIC DNA]</scope>
    <source>
        <strain evidence="1 2">DH-20</strain>
    </source>
</reference>
<gene>
    <name evidence="1" type="ORF">WI372_02020</name>
</gene>
<evidence type="ECO:0000313" key="2">
    <source>
        <dbReference type="Proteomes" id="UP001484239"/>
    </source>
</evidence>
<dbReference type="Proteomes" id="UP001484239">
    <property type="component" value="Unassembled WGS sequence"/>
</dbReference>
<keyword evidence="2" id="KW-1185">Reference proteome</keyword>
<protein>
    <submittedName>
        <fullName evidence="1">Uncharacterized protein</fullName>
    </submittedName>
</protein>
<sequence length="330" mass="37124">MTEARHPAESPHRREGPVEARPIVDALVPVGGGAIRGILLFGSQLNQAAPSPHSAWDLVVIVDRYGPFHRALVDAGHHRRPAWLLSALGHVLAPNITAFDPGGGAPLAKCAIVSSRRFRRALSPSAPDHFLKGRMVQKVAILWSRSEADTLWIEERLAEARRDVLRWAGPYLEGPFTAEGLAHDMLRVSYGGEVRPESAGRVDAVFEAQREFLGEAYAEVLQWAEREGRVRRRDDGRWESTPEPGAWARLRMSLYFAWSKVRATARWAKHILTFNDWLTYIQRKVERRTGLDIEITPWERRLPLLLLWPKVFRVLASRSSAGPPPSSADR</sequence>
<dbReference type="EMBL" id="JBBHLI010000001">
    <property type="protein sequence ID" value="MEK9499756.1"/>
    <property type="molecule type" value="Genomic_DNA"/>
</dbReference>
<comment type="caution">
    <text evidence="1">The sequence shown here is derived from an EMBL/GenBank/DDBJ whole genome shotgun (WGS) entry which is preliminary data.</text>
</comment>
<organism evidence="1 2">
    <name type="scientific">Gaopeijia maritima</name>
    <dbReference type="NCBI Taxonomy" id="3119007"/>
    <lineage>
        <taxon>Bacteria</taxon>
        <taxon>Pseudomonadati</taxon>
        <taxon>Gemmatimonadota</taxon>
        <taxon>Longimicrobiia</taxon>
        <taxon>Gaopeijiales</taxon>
        <taxon>Gaopeijiaceae</taxon>
        <taxon>Gaopeijia</taxon>
    </lineage>
</organism>